<keyword evidence="2" id="KW-0489">Methyltransferase</keyword>
<feature type="domain" description="Methyltransferase" evidence="4">
    <location>
        <begin position="75"/>
        <end position="145"/>
    </location>
</feature>
<keyword evidence="3" id="KW-0808">Transferase</keyword>
<comment type="caution">
    <text evidence="5">The sequence shown here is derived from an EMBL/GenBank/DDBJ whole genome shotgun (WGS) entry which is preliminary data.</text>
</comment>
<evidence type="ECO:0000313" key="6">
    <source>
        <dbReference type="Proteomes" id="UP000289152"/>
    </source>
</evidence>
<dbReference type="SUPFAM" id="SSF53335">
    <property type="entry name" value="S-adenosyl-L-methionine-dependent methyltransferases"/>
    <property type="match status" value="1"/>
</dbReference>
<dbReference type="PANTHER" id="PTHR12176">
    <property type="entry name" value="SAM-DEPENDENT METHYLTRANSFERASE SUPERFAMILY PROTEIN"/>
    <property type="match status" value="1"/>
</dbReference>
<dbReference type="EMBL" id="SDIL01000067">
    <property type="protein sequence ID" value="RXK37486.1"/>
    <property type="molecule type" value="Genomic_DNA"/>
</dbReference>
<dbReference type="AlphaFoldDB" id="A0A4Q1BIN7"/>
<evidence type="ECO:0000256" key="1">
    <source>
        <dbReference type="ARBA" id="ARBA00008361"/>
    </source>
</evidence>
<dbReference type="InterPro" id="IPR041698">
    <property type="entry name" value="Methyltransf_25"/>
</dbReference>
<proteinExistence type="inferred from homology"/>
<dbReference type="InParanoid" id="A0A4Q1BIN7"/>
<dbReference type="InterPro" id="IPR029063">
    <property type="entry name" value="SAM-dependent_MTases_sf"/>
</dbReference>
<dbReference type="PANTHER" id="PTHR12176:SF80">
    <property type="entry name" value="EEF1A LYSINE METHYLTRANSFERASE 4"/>
    <property type="match status" value="1"/>
</dbReference>
<evidence type="ECO:0000256" key="3">
    <source>
        <dbReference type="ARBA" id="ARBA00022679"/>
    </source>
</evidence>
<sequence>MPSKATEGLPDDNEGYGTRKYWEHRYTSSASLHTKQLKTKLTTREKQGTTFDWFLTPEYLLPFVSDLYPSKESRVLMLGCGNSRLSEVMYDAGYQNIVNVDYSSTVIQDMSARHISRPQMTWYEMDVLNLQLEDGSFDLVIDKGTMDAMLTSKGDPWNPPQKDVDACTKEVDEALRVLKHSPGSKFLYFTFGQPHFRKRYMTNRPDWRFTYREIGPPEGLAYFLYVLEYASS</sequence>
<protein>
    <recommendedName>
        <fullName evidence="4">Methyltransferase domain-containing protein</fullName>
    </recommendedName>
</protein>
<dbReference type="CDD" id="cd02440">
    <property type="entry name" value="AdoMet_MTases"/>
    <property type="match status" value="1"/>
</dbReference>
<evidence type="ECO:0000256" key="2">
    <source>
        <dbReference type="ARBA" id="ARBA00022603"/>
    </source>
</evidence>
<reference evidence="5 6" key="1">
    <citation type="submission" date="2016-06" db="EMBL/GenBank/DDBJ databases">
        <title>Evolution of pathogenesis and genome organization in the Tremellales.</title>
        <authorList>
            <person name="Cuomo C."/>
            <person name="Litvintseva A."/>
            <person name="Heitman J."/>
            <person name="Chen Y."/>
            <person name="Sun S."/>
            <person name="Springer D."/>
            <person name="Dromer F."/>
            <person name="Young S."/>
            <person name="Zeng Q."/>
            <person name="Chapman S."/>
            <person name="Gujja S."/>
            <person name="Saif S."/>
            <person name="Birren B."/>
        </authorList>
    </citation>
    <scope>NUCLEOTIDE SEQUENCE [LARGE SCALE GENOMIC DNA]</scope>
    <source>
        <strain evidence="5 6">ATCC 28783</strain>
    </source>
</reference>
<dbReference type="GO" id="GO:0008168">
    <property type="term" value="F:methyltransferase activity"/>
    <property type="evidence" value="ECO:0007669"/>
    <property type="project" value="UniProtKB-KW"/>
</dbReference>
<comment type="similarity">
    <text evidence="1">Belongs to the methyltransferase superfamily.</text>
</comment>
<accession>A0A4Q1BIN7</accession>
<dbReference type="Pfam" id="PF13649">
    <property type="entry name" value="Methyltransf_25"/>
    <property type="match status" value="1"/>
</dbReference>
<dbReference type="InterPro" id="IPR051419">
    <property type="entry name" value="Lys/N-term_MeTrsfase_sf"/>
</dbReference>
<keyword evidence="6" id="KW-1185">Reference proteome</keyword>
<evidence type="ECO:0000313" key="5">
    <source>
        <dbReference type="EMBL" id="RXK37486.1"/>
    </source>
</evidence>
<dbReference type="GO" id="GO:0032259">
    <property type="term" value="P:methylation"/>
    <property type="evidence" value="ECO:0007669"/>
    <property type="project" value="UniProtKB-KW"/>
</dbReference>
<dbReference type="OrthoDB" id="411785at2759"/>
<gene>
    <name evidence="5" type="ORF">M231_05207</name>
</gene>
<dbReference type="VEuPathDB" id="FungiDB:TREMEDRAFT_37747"/>
<name>A0A4Q1BIN7_TREME</name>
<dbReference type="Proteomes" id="UP000289152">
    <property type="component" value="Unassembled WGS sequence"/>
</dbReference>
<dbReference type="STRING" id="5217.A0A4Q1BIN7"/>
<dbReference type="Gene3D" id="3.40.50.150">
    <property type="entry name" value="Vaccinia Virus protein VP39"/>
    <property type="match status" value="1"/>
</dbReference>
<organism evidence="5 6">
    <name type="scientific">Tremella mesenterica</name>
    <name type="common">Jelly fungus</name>
    <dbReference type="NCBI Taxonomy" id="5217"/>
    <lineage>
        <taxon>Eukaryota</taxon>
        <taxon>Fungi</taxon>
        <taxon>Dikarya</taxon>
        <taxon>Basidiomycota</taxon>
        <taxon>Agaricomycotina</taxon>
        <taxon>Tremellomycetes</taxon>
        <taxon>Tremellales</taxon>
        <taxon>Tremellaceae</taxon>
        <taxon>Tremella</taxon>
    </lineage>
</organism>
<evidence type="ECO:0000259" key="4">
    <source>
        <dbReference type="Pfam" id="PF13649"/>
    </source>
</evidence>